<dbReference type="Pfam" id="PF01161">
    <property type="entry name" value="PBP"/>
    <property type="match status" value="1"/>
</dbReference>
<keyword evidence="2" id="KW-0496">Mitochondrion</keyword>
<dbReference type="Proteomes" id="UP000015441">
    <property type="component" value="Unassembled WGS sequence"/>
</dbReference>
<dbReference type="Gene3D" id="3.90.280.10">
    <property type="entry name" value="PEBP-like"/>
    <property type="match status" value="1"/>
</dbReference>
<accession>N1J665</accession>
<dbReference type="GO" id="GO:0005739">
    <property type="term" value="C:mitochondrion"/>
    <property type="evidence" value="ECO:0007669"/>
    <property type="project" value="UniProtKB-SubCell"/>
</dbReference>
<keyword evidence="6" id="KW-0687">Ribonucleoprotein</keyword>
<dbReference type="Gene3D" id="1.20.58.1180">
    <property type="match status" value="1"/>
</dbReference>
<evidence type="ECO:0000256" key="1">
    <source>
        <dbReference type="ARBA" id="ARBA00004173"/>
    </source>
</evidence>
<dbReference type="InterPro" id="IPR035810">
    <property type="entry name" value="PEBP_euk"/>
</dbReference>
<dbReference type="FunCoup" id="N1J665">
    <property type="interactions" value="179"/>
</dbReference>
<dbReference type="InterPro" id="IPR036610">
    <property type="entry name" value="PEBP-like_sf"/>
</dbReference>
<evidence type="ECO:0000313" key="6">
    <source>
        <dbReference type="EMBL" id="CCU75101.1"/>
    </source>
</evidence>
<evidence type="ECO:0000256" key="4">
    <source>
        <dbReference type="ARBA" id="ARBA00038016"/>
    </source>
</evidence>
<comment type="function">
    <text evidence="3">Component of the mitochondrial ribosome (mitoribosome), a dedicated translation machinery responsible for the synthesis of mitochondrial genome-encoded proteins, including at least some of the essential transmembrane subunits of the mitochondrial respiratory chain. The mitoribosomes are attached to the mitochondrial inner membrane and translation products are cotranslationally integrated into the membrane.</text>
</comment>
<gene>
    <name evidence="6" type="ORF">BGHDH14_bgh01692</name>
</gene>
<evidence type="ECO:0000313" key="7">
    <source>
        <dbReference type="Proteomes" id="UP000015441"/>
    </source>
</evidence>
<name>N1J665_BLUG1</name>
<dbReference type="eggNOG" id="KOG3346">
    <property type="taxonomic scope" value="Eukaryota"/>
</dbReference>
<dbReference type="PANTHER" id="PTHR11362">
    <property type="entry name" value="PHOSPHATIDYLETHANOLAMINE-BINDING PROTEIN"/>
    <property type="match status" value="1"/>
</dbReference>
<protein>
    <recommendedName>
        <fullName evidence="5">Large ribosomal subunit protein mL38</fullName>
    </recommendedName>
</protein>
<evidence type="ECO:0000256" key="3">
    <source>
        <dbReference type="ARBA" id="ARBA00037226"/>
    </source>
</evidence>
<dbReference type="HOGENOM" id="CLU_035836_0_0_1"/>
<sequence>MSASYGIARRWTRGLRSGQIHQQLAGCLQTFTTTSSASNEVIVDIPSKRPDLDPNTVTTSRDEKLLMKSGIYPIGSRRRRAAIKTSDNIPFEHIPYHCFQEARKVLSEERDEIIEKIRSEKLRISNWLKQDVSNLKGGLQRHETRLRAMKNYINKLKIQADINDPLIKKKFEDGLGDMNKPIYRYLAEQKWKEYAYPLIMQRIDQFSIVPDLQPFFDPSASVQVAFRQRKIKPGDYVDSRTSQVPATLKIQVFDPGERLITVVMVDSDVPDVEKNSFMSRCHFLAVNIPLSPTQTSVPLFQVSSAQLVAPWLPPFAQKGTPYHRYSIFVLQQNPNVTLDVSELQKQIKRDNFSMQAFVSCHKLRPIGLGLFRSIWDEGTTNVMQEASIEGAEIIYKRKKVIALKPKERPRGWDAKHAHPKYDAMMGKNRRPFSKLLRKR</sequence>
<proteinExistence type="inferred from homology"/>
<dbReference type="EMBL" id="CAUH01000963">
    <property type="protein sequence ID" value="CCU75101.1"/>
    <property type="molecule type" value="Genomic_DNA"/>
</dbReference>
<dbReference type="SUPFAM" id="SSF49777">
    <property type="entry name" value="PEBP-like"/>
    <property type="match status" value="1"/>
</dbReference>
<dbReference type="FunFam" id="3.90.280.10:FF:000004">
    <property type="entry name" value="Mitochondrial large ribosomal subunit YmL35"/>
    <property type="match status" value="1"/>
</dbReference>
<dbReference type="AlphaFoldDB" id="N1J665"/>
<evidence type="ECO:0000256" key="5">
    <source>
        <dbReference type="ARBA" id="ARBA00039444"/>
    </source>
</evidence>
<dbReference type="STRING" id="546991.N1J665"/>
<dbReference type="OrthoDB" id="2153661at2759"/>
<reference evidence="6 7" key="1">
    <citation type="journal article" date="2010" name="Science">
        <title>Genome expansion and gene loss in powdery mildew fungi reveal tradeoffs in extreme parasitism.</title>
        <authorList>
            <person name="Spanu P.D."/>
            <person name="Abbott J.C."/>
            <person name="Amselem J."/>
            <person name="Burgis T.A."/>
            <person name="Soanes D.M."/>
            <person name="Stueber K."/>
            <person name="Ver Loren van Themaat E."/>
            <person name="Brown J.K.M."/>
            <person name="Butcher S.A."/>
            <person name="Gurr S.J."/>
            <person name="Lebrun M.-H."/>
            <person name="Ridout C.J."/>
            <person name="Schulze-Lefert P."/>
            <person name="Talbot N.J."/>
            <person name="Ahmadinejad N."/>
            <person name="Ametz C."/>
            <person name="Barton G.R."/>
            <person name="Benjdia M."/>
            <person name="Bidzinski P."/>
            <person name="Bindschedler L.V."/>
            <person name="Both M."/>
            <person name="Brewer M.T."/>
            <person name="Cadle-Davidson L."/>
            <person name="Cadle-Davidson M.M."/>
            <person name="Collemare J."/>
            <person name="Cramer R."/>
            <person name="Frenkel O."/>
            <person name="Godfrey D."/>
            <person name="Harriman J."/>
            <person name="Hoede C."/>
            <person name="King B.C."/>
            <person name="Klages S."/>
            <person name="Kleemann J."/>
            <person name="Knoll D."/>
            <person name="Koti P.S."/>
            <person name="Kreplak J."/>
            <person name="Lopez-Ruiz F.J."/>
            <person name="Lu X."/>
            <person name="Maekawa T."/>
            <person name="Mahanil S."/>
            <person name="Micali C."/>
            <person name="Milgroom M.G."/>
            <person name="Montana G."/>
            <person name="Noir S."/>
            <person name="O'Connell R.J."/>
            <person name="Oberhaensli S."/>
            <person name="Parlange F."/>
            <person name="Pedersen C."/>
            <person name="Quesneville H."/>
            <person name="Reinhardt R."/>
            <person name="Rott M."/>
            <person name="Sacristan S."/>
            <person name="Schmidt S.M."/>
            <person name="Schoen M."/>
            <person name="Skamnioti P."/>
            <person name="Sommer H."/>
            <person name="Stephens A."/>
            <person name="Takahara H."/>
            <person name="Thordal-Christensen H."/>
            <person name="Vigouroux M."/>
            <person name="Wessling R."/>
            <person name="Wicker T."/>
            <person name="Panstruga R."/>
        </authorList>
    </citation>
    <scope>NUCLEOTIDE SEQUENCE [LARGE SCALE GENOMIC DNA]</scope>
    <source>
        <strain evidence="6">DH14</strain>
    </source>
</reference>
<keyword evidence="6" id="KW-0689">Ribosomal protein</keyword>
<dbReference type="CDD" id="cd00866">
    <property type="entry name" value="PEBP_euk"/>
    <property type="match status" value="1"/>
</dbReference>
<dbReference type="InterPro" id="IPR008914">
    <property type="entry name" value="PEBP"/>
</dbReference>
<keyword evidence="7" id="KW-1185">Reference proteome</keyword>
<comment type="similarity">
    <text evidence="4">Belongs to the phosphatidylethanolamine-binding protein family. Mitochondrion-specific ribosomal protein mL38 subfamily.</text>
</comment>
<dbReference type="GO" id="GO:0005840">
    <property type="term" value="C:ribosome"/>
    <property type="evidence" value="ECO:0007669"/>
    <property type="project" value="UniProtKB-KW"/>
</dbReference>
<evidence type="ECO:0000256" key="2">
    <source>
        <dbReference type="ARBA" id="ARBA00023128"/>
    </source>
</evidence>
<dbReference type="InParanoid" id="N1J665"/>
<dbReference type="PANTHER" id="PTHR11362:SF82">
    <property type="entry name" value="PHOSPHATIDYLETHANOLAMINE-BINDING PROTEIN 4"/>
    <property type="match status" value="1"/>
</dbReference>
<comment type="subcellular location">
    <subcellularLocation>
        <location evidence="1">Mitochondrion</location>
    </subcellularLocation>
</comment>
<organism evidence="6 7">
    <name type="scientific">Blumeria graminis f. sp. hordei (strain DH14)</name>
    <name type="common">Barley powdery mildew</name>
    <name type="synonym">Oidium monilioides f. sp. hordei</name>
    <dbReference type="NCBI Taxonomy" id="546991"/>
    <lineage>
        <taxon>Eukaryota</taxon>
        <taxon>Fungi</taxon>
        <taxon>Dikarya</taxon>
        <taxon>Ascomycota</taxon>
        <taxon>Pezizomycotina</taxon>
        <taxon>Leotiomycetes</taxon>
        <taxon>Erysiphales</taxon>
        <taxon>Erysiphaceae</taxon>
        <taxon>Blumeria</taxon>
        <taxon>Blumeria hordei</taxon>
    </lineage>
</organism>
<comment type="caution">
    <text evidence="6">The sequence shown here is derived from an EMBL/GenBank/DDBJ whole genome shotgun (WGS) entry which is preliminary data.</text>
</comment>